<proteinExistence type="inferred from homology"/>
<dbReference type="AlphaFoldDB" id="A0A9P2TAN9"/>
<dbReference type="PANTHER" id="PTHR12599:SF0">
    <property type="entry name" value="PTERIN-4-ALPHA-CARBINOLAMINE DEHYDRATASE"/>
    <property type="match status" value="1"/>
</dbReference>
<dbReference type="SUPFAM" id="SSF55248">
    <property type="entry name" value="PCD-like"/>
    <property type="match status" value="1"/>
</dbReference>
<evidence type="ECO:0000256" key="4">
    <source>
        <dbReference type="ARBA" id="ARBA00021735"/>
    </source>
</evidence>
<dbReference type="CDD" id="cd00488">
    <property type="entry name" value="PCD_DCoH"/>
    <property type="match status" value="1"/>
</dbReference>
<evidence type="ECO:0000313" key="7">
    <source>
        <dbReference type="Proteomes" id="UP000014184"/>
    </source>
</evidence>
<dbReference type="RefSeq" id="WP_011291978.1">
    <property type="nucleotide sequence ID" value="NZ_AOSG01000038.1"/>
</dbReference>
<name>A0A9P2TAN9_THEFU</name>
<accession>A0A9P2TAN9</accession>
<evidence type="ECO:0000313" key="6">
    <source>
        <dbReference type="EMBL" id="EOR71428.1"/>
    </source>
</evidence>
<keyword evidence="5 6" id="KW-0456">Lyase</keyword>
<dbReference type="NCBIfam" id="NF002017">
    <property type="entry name" value="PRK00823.1-2"/>
    <property type="match status" value="1"/>
</dbReference>
<evidence type="ECO:0000256" key="1">
    <source>
        <dbReference type="ARBA" id="ARBA00001554"/>
    </source>
</evidence>
<dbReference type="EC" id="4.2.1.96" evidence="3"/>
<organism evidence="6 7">
    <name type="scientific">Thermobifida fusca TM51</name>
    <dbReference type="NCBI Taxonomy" id="1169414"/>
    <lineage>
        <taxon>Bacteria</taxon>
        <taxon>Bacillati</taxon>
        <taxon>Actinomycetota</taxon>
        <taxon>Actinomycetes</taxon>
        <taxon>Streptosporangiales</taxon>
        <taxon>Nocardiopsidaceae</taxon>
        <taxon>Thermobifida</taxon>
    </lineage>
</organism>
<keyword evidence="7" id="KW-1185">Reference proteome</keyword>
<evidence type="ECO:0000256" key="2">
    <source>
        <dbReference type="ARBA" id="ARBA00006472"/>
    </source>
</evidence>
<comment type="catalytic activity">
    <reaction evidence="1">
        <text>(4aS,6R)-4a-hydroxy-L-erythro-5,6,7,8-tetrahydrobiopterin = (6R)-L-erythro-6,7-dihydrobiopterin + H2O</text>
        <dbReference type="Rhea" id="RHEA:11920"/>
        <dbReference type="ChEBI" id="CHEBI:15377"/>
        <dbReference type="ChEBI" id="CHEBI:15642"/>
        <dbReference type="ChEBI" id="CHEBI:43120"/>
        <dbReference type="EC" id="4.2.1.96"/>
    </reaction>
</comment>
<sequence length="94" mass="10566">MVDTKNEAALESAMHRLPAWRREGQAITRTVTVPSFLDGIELVNRVAQAAEEAQHHPDIDIRYTTLTFTLTSHDVGHVTERDLKMAARIDTLVD</sequence>
<evidence type="ECO:0000256" key="5">
    <source>
        <dbReference type="ARBA" id="ARBA00023239"/>
    </source>
</evidence>
<comment type="caution">
    <text evidence="6">The sequence shown here is derived from an EMBL/GenBank/DDBJ whole genome shotgun (WGS) entry which is preliminary data.</text>
</comment>
<reference evidence="6 7" key="1">
    <citation type="journal article" date="2013" name="Genome Announc.">
        <title>Draft Genome Sequence of the Lignocellulose Decomposer Thermobifida fusca Strain TM51.</title>
        <authorList>
            <person name="Toth A."/>
            <person name="Barna T."/>
            <person name="Nagy I."/>
            <person name="Horvath B."/>
            <person name="Nagy I."/>
            <person name="Tancsics A."/>
            <person name="Kriszt B."/>
            <person name="Baka E."/>
            <person name="Fekete C."/>
            <person name="Kukolya J."/>
        </authorList>
    </citation>
    <scope>NUCLEOTIDE SEQUENCE [LARGE SCALE GENOMIC DNA]</scope>
    <source>
        <strain evidence="6 7">TM51</strain>
    </source>
</reference>
<protein>
    <recommendedName>
        <fullName evidence="4">Putative pterin-4-alpha-carbinolamine dehydratase</fullName>
        <ecNumber evidence="3">4.2.1.96</ecNumber>
    </recommendedName>
</protein>
<dbReference type="InterPro" id="IPR036428">
    <property type="entry name" value="PCD_sf"/>
</dbReference>
<dbReference type="Gene3D" id="3.30.1360.20">
    <property type="entry name" value="Transcriptional coactivator/pterin dehydratase"/>
    <property type="match status" value="1"/>
</dbReference>
<dbReference type="Pfam" id="PF01329">
    <property type="entry name" value="Pterin_4a"/>
    <property type="match status" value="1"/>
</dbReference>
<dbReference type="Proteomes" id="UP000014184">
    <property type="component" value="Unassembled WGS sequence"/>
</dbReference>
<evidence type="ECO:0000256" key="3">
    <source>
        <dbReference type="ARBA" id="ARBA00013252"/>
    </source>
</evidence>
<dbReference type="GO" id="GO:0008124">
    <property type="term" value="F:4-alpha-hydroxytetrahydrobiopterin dehydratase activity"/>
    <property type="evidence" value="ECO:0007669"/>
    <property type="project" value="UniProtKB-EC"/>
</dbReference>
<dbReference type="InterPro" id="IPR001533">
    <property type="entry name" value="Pterin_deHydtase"/>
</dbReference>
<dbReference type="EMBL" id="AOSG01000038">
    <property type="protein sequence ID" value="EOR71428.1"/>
    <property type="molecule type" value="Genomic_DNA"/>
</dbReference>
<gene>
    <name evidence="6" type="primary">phhB</name>
    <name evidence="6" type="ORF">TM51_08076</name>
</gene>
<dbReference type="PANTHER" id="PTHR12599">
    <property type="entry name" value="PTERIN-4-ALPHA-CARBINOLAMINE DEHYDRATASE"/>
    <property type="match status" value="1"/>
</dbReference>
<dbReference type="GO" id="GO:0006729">
    <property type="term" value="P:tetrahydrobiopterin biosynthetic process"/>
    <property type="evidence" value="ECO:0007669"/>
    <property type="project" value="InterPro"/>
</dbReference>
<comment type="similarity">
    <text evidence="2">Belongs to the pterin-4-alpha-carbinolamine dehydratase family.</text>
</comment>